<dbReference type="RefSeq" id="WP_351954709.1">
    <property type="nucleotide sequence ID" value="NZ_JBEOZM010000001.1"/>
</dbReference>
<comment type="caution">
    <text evidence="1">The sequence shown here is derived from an EMBL/GenBank/DDBJ whole genome shotgun (WGS) entry which is preliminary data.</text>
</comment>
<dbReference type="Proteomes" id="UP001490365">
    <property type="component" value="Unassembled WGS sequence"/>
</dbReference>
<dbReference type="InterPro" id="IPR035944">
    <property type="entry name" value="YfbM-like_sf"/>
</dbReference>
<sequence length="153" mass="16658">MAMDMTLRRISAADADKGFRHVVSGFSGERSGVESECFLGREWEVLEQILLTQGPEEISELPITMGDLLGDDDLGTACFYLPPDEVTVAARFLAAVDVERSVAEHADEIAGTFRHGDVPDGYLEILGRYLKHVRDLYTAADQAGEGVAKLVQG</sequence>
<proteinExistence type="predicted"/>
<keyword evidence="2" id="KW-1185">Reference proteome</keyword>
<dbReference type="Gene3D" id="3.40.1760.10">
    <property type="entry name" value="YfbM-like super family"/>
    <property type="match status" value="1"/>
</dbReference>
<reference evidence="1 2" key="1">
    <citation type="submission" date="2024-06" db="EMBL/GenBank/DDBJ databases">
        <title>The Natural Products Discovery Center: Release of the First 8490 Sequenced Strains for Exploring Actinobacteria Biosynthetic Diversity.</title>
        <authorList>
            <person name="Kalkreuter E."/>
            <person name="Kautsar S.A."/>
            <person name="Yang D."/>
            <person name="Bader C.D."/>
            <person name="Teijaro C.N."/>
            <person name="Fluegel L."/>
            <person name="Davis C.M."/>
            <person name="Simpson J.R."/>
            <person name="Lauterbach L."/>
            <person name="Steele A.D."/>
            <person name="Gui C."/>
            <person name="Meng S."/>
            <person name="Li G."/>
            <person name="Viehrig K."/>
            <person name="Ye F."/>
            <person name="Su P."/>
            <person name="Kiefer A.F."/>
            <person name="Nichols A."/>
            <person name="Cepeda A.J."/>
            <person name="Yan W."/>
            <person name="Fan B."/>
            <person name="Jiang Y."/>
            <person name="Adhikari A."/>
            <person name="Zheng C.-J."/>
            <person name="Schuster L."/>
            <person name="Cowan T.M."/>
            <person name="Smanski M.J."/>
            <person name="Chevrette M.G."/>
            <person name="De Carvalho L.P.S."/>
            <person name="Shen B."/>
        </authorList>
    </citation>
    <scope>NUCLEOTIDE SEQUENCE [LARGE SCALE GENOMIC DNA]</scope>
    <source>
        <strain evidence="1 2">NPDC001694</strain>
    </source>
</reference>
<dbReference type="EMBL" id="JBEOZM010000001">
    <property type="protein sequence ID" value="MER6265993.1"/>
    <property type="molecule type" value="Genomic_DNA"/>
</dbReference>
<name>A0ABV1T7H9_9ACTN</name>
<evidence type="ECO:0000313" key="1">
    <source>
        <dbReference type="EMBL" id="MER6265993.1"/>
    </source>
</evidence>
<organism evidence="1 2">
    <name type="scientific">Streptomyces sp. 900105755</name>
    <dbReference type="NCBI Taxonomy" id="3154389"/>
    <lineage>
        <taxon>Bacteria</taxon>
        <taxon>Bacillati</taxon>
        <taxon>Actinomycetota</taxon>
        <taxon>Actinomycetes</taxon>
        <taxon>Kitasatosporales</taxon>
        <taxon>Streptomycetaceae</taxon>
        <taxon>Streptomyces</taxon>
    </lineage>
</organism>
<accession>A0ABV1T7H9</accession>
<evidence type="ECO:0000313" key="2">
    <source>
        <dbReference type="Proteomes" id="UP001490365"/>
    </source>
</evidence>
<protein>
    <submittedName>
        <fullName evidence="1">DUF1877 family protein</fullName>
    </submittedName>
</protein>
<gene>
    <name evidence="1" type="ORF">ABT211_01635</name>
</gene>